<accession>A0A5B6WGR7</accession>
<keyword evidence="2" id="KW-1185">Reference proteome</keyword>
<sequence>MSINLKKLEYPKFDSSRCIKMYAAMSLTRYLLSIICLRNLVLGFEHFQRSTLYNRWRCWQHIDSVVLSGDGNVKSFLLVSSSLEYQKLY</sequence>
<dbReference type="OrthoDB" id="5586at2759"/>
<evidence type="ECO:0000313" key="1">
    <source>
        <dbReference type="EMBL" id="KAA3480850.1"/>
    </source>
</evidence>
<comment type="caution">
    <text evidence="1">The sequence shown here is derived from an EMBL/GenBank/DDBJ whole genome shotgun (WGS) entry which is preliminary data.</text>
</comment>
<name>A0A5B6WGR7_9ROSI</name>
<protein>
    <submittedName>
        <fullName evidence="1">Serine/threonine protein phosphatase 2A regulatory subunit B''beta-like isoform X1</fullName>
    </submittedName>
</protein>
<dbReference type="AlphaFoldDB" id="A0A5B6WGR7"/>
<organism evidence="1 2">
    <name type="scientific">Gossypium australe</name>
    <dbReference type="NCBI Taxonomy" id="47621"/>
    <lineage>
        <taxon>Eukaryota</taxon>
        <taxon>Viridiplantae</taxon>
        <taxon>Streptophyta</taxon>
        <taxon>Embryophyta</taxon>
        <taxon>Tracheophyta</taxon>
        <taxon>Spermatophyta</taxon>
        <taxon>Magnoliopsida</taxon>
        <taxon>eudicotyledons</taxon>
        <taxon>Gunneridae</taxon>
        <taxon>Pentapetalae</taxon>
        <taxon>rosids</taxon>
        <taxon>malvids</taxon>
        <taxon>Malvales</taxon>
        <taxon>Malvaceae</taxon>
        <taxon>Malvoideae</taxon>
        <taxon>Gossypium</taxon>
    </lineage>
</organism>
<dbReference type="Proteomes" id="UP000325315">
    <property type="component" value="Unassembled WGS sequence"/>
</dbReference>
<reference evidence="2" key="1">
    <citation type="journal article" date="2019" name="Plant Biotechnol. J.">
        <title>Genome sequencing of the Australian wild diploid species Gossypium australe highlights disease resistance and delayed gland morphogenesis.</title>
        <authorList>
            <person name="Cai Y."/>
            <person name="Cai X."/>
            <person name="Wang Q."/>
            <person name="Wang P."/>
            <person name="Zhang Y."/>
            <person name="Cai C."/>
            <person name="Xu Y."/>
            <person name="Wang K."/>
            <person name="Zhou Z."/>
            <person name="Wang C."/>
            <person name="Geng S."/>
            <person name="Li B."/>
            <person name="Dong Q."/>
            <person name="Hou Y."/>
            <person name="Wang H."/>
            <person name="Ai P."/>
            <person name="Liu Z."/>
            <person name="Yi F."/>
            <person name="Sun M."/>
            <person name="An G."/>
            <person name="Cheng J."/>
            <person name="Zhang Y."/>
            <person name="Shi Q."/>
            <person name="Xie Y."/>
            <person name="Shi X."/>
            <person name="Chang Y."/>
            <person name="Huang F."/>
            <person name="Chen Y."/>
            <person name="Hong S."/>
            <person name="Mi L."/>
            <person name="Sun Q."/>
            <person name="Zhang L."/>
            <person name="Zhou B."/>
            <person name="Peng R."/>
            <person name="Zhang X."/>
            <person name="Liu F."/>
        </authorList>
    </citation>
    <scope>NUCLEOTIDE SEQUENCE [LARGE SCALE GENOMIC DNA]</scope>
    <source>
        <strain evidence="2">cv. PA1801</strain>
    </source>
</reference>
<evidence type="ECO:0000313" key="2">
    <source>
        <dbReference type="Proteomes" id="UP000325315"/>
    </source>
</evidence>
<dbReference type="EMBL" id="SMMG02000003">
    <property type="protein sequence ID" value="KAA3480850.1"/>
    <property type="molecule type" value="Genomic_DNA"/>
</dbReference>
<gene>
    <name evidence="1" type="ORF">EPI10_021258</name>
</gene>
<proteinExistence type="predicted"/>